<evidence type="ECO:0000313" key="8">
    <source>
        <dbReference type="EMBL" id="MBB3710619.1"/>
    </source>
</evidence>
<feature type="transmembrane region" description="Helical" evidence="7">
    <location>
        <begin position="119"/>
        <end position="139"/>
    </location>
</feature>
<dbReference type="RefSeq" id="WP_183468961.1">
    <property type="nucleotide sequence ID" value="NZ_JACIBX010000001.1"/>
</dbReference>
<evidence type="ECO:0000256" key="4">
    <source>
        <dbReference type="ARBA" id="ARBA00022692"/>
    </source>
</evidence>
<evidence type="ECO:0000256" key="3">
    <source>
        <dbReference type="ARBA" id="ARBA00022475"/>
    </source>
</evidence>
<keyword evidence="3" id="KW-1003">Cell membrane</keyword>
<keyword evidence="4 7" id="KW-0812">Transmembrane</keyword>
<comment type="similarity">
    <text evidence="2 7">Belongs to the UPF0056 (MarC) family.</text>
</comment>
<dbReference type="PANTHER" id="PTHR33508:SF1">
    <property type="entry name" value="UPF0056 MEMBRANE PROTEIN YHCE"/>
    <property type="match status" value="1"/>
</dbReference>
<reference evidence="8 9" key="1">
    <citation type="submission" date="2020-08" db="EMBL/GenBank/DDBJ databases">
        <title>Genomic Encyclopedia of Type Strains, Phase III (KMG-III): the genomes of soil and plant-associated and newly described type strains.</title>
        <authorList>
            <person name="Whitman W."/>
        </authorList>
    </citation>
    <scope>NUCLEOTIDE SEQUENCE [LARGE SCALE GENOMIC DNA]</scope>
    <source>
        <strain evidence="8 9">CECT 8572</strain>
    </source>
</reference>
<dbReference type="EMBL" id="JACIBX010000001">
    <property type="protein sequence ID" value="MBB3710619.1"/>
    <property type="molecule type" value="Genomic_DNA"/>
</dbReference>
<dbReference type="Pfam" id="PF01914">
    <property type="entry name" value="MarC"/>
    <property type="match status" value="1"/>
</dbReference>
<feature type="transmembrane region" description="Helical" evidence="7">
    <location>
        <begin position="178"/>
        <end position="201"/>
    </location>
</feature>
<feature type="transmembrane region" description="Helical" evidence="7">
    <location>
        <begin position="67"/>
        <end position="92"/>
    </location>
</feature>
<proteinExistence type="inferred from homology"/>
<evidence type="ECO:0000256" key="2">
    <source>
        <dbReference type="ARBA" id="ARBA00009784"/>
    </source>
</evidence>
<comment type="subcellular location">
    <subcellularLocation>
        <location evidence="1 7">Cell membrane</location>
        <topology evidence="1 7">Multi-pass membrane protein</topology>
    </subcellularLocation>
</comment>
<name>A0ABR6HJA6_9RHOB</name>
<sequence length="216" mass="22575">MLDLATLITAFTTLFVIVDPIGLAPLFVAMTAGMSAAQRRRVAVRAIITSAGLMLLFLVLGDAVLRFIGISVPAFRIAGGVLLFLTALDMLFERRQARRRDNAEEASGPDTEPDHDPSIFPLALPLIVGPGAITTLILLTAEADVTGYAAIYGVALAVLGTVWIAFKLAGPLARVLGPVGLNVVTRVLGMLLAALAVQFIIDGLHGSGFGMPFPGA</sequence>
<evidence type="ECO:0000256" key="7">
    <source>
        <dbReference type="RuleBase" id="RU362048"/>
    </source>
</evidence>
<protein>
    <recommendedName>
        <fullName evidence="7">UPF0056 membrane protein</fullName>
    </recommendedName>
</protein>
<accession>A0ABR6HJA6</accession>
<gene>
    <name evidence="8" type="ORF">FHS00_000172</name>
</gene>
<keyword evidence="9" id="KW-1185">Reference proteome</keyword>
<keyword evidence="5 7" id="KW-1133">Transmembrane helix</keyword>
<dbReference type="InterPro" id="IPR002771">
    <property type="entry name" value="Multi_antbiot-R_MarC"/>
</dbReference>
<dbReference type="Proteomes" id="UP000576152">
    <property type="component" value="Unassembled WGS sequence"/>
</dbReference>
<feature type="transmembrane region" description="Helical" evidence="7">
    <location>
        <begin position="6"/>
        <end position="30"/>
    </location>
</feature>
<dbReference type="PANTHER" id="PTHR33508">
    <property type="entry name" value="UPF0056 MEMBRANE PROTEIN YHCE"/>
    <property type="match status" value="1"/>
</dbReference>
<evidence type="ECO:0000256" key="6">
    <source>
        <dbReference type="ARBA" id="ARBA00023136"/>
    </source>
</evidence>
<evidence type="ECO:0000256" key="5">
    <source>
        <dbReference type="ARBA" id="ARBA00022989"/>
    </source>
</evidence>
<comment type="caution">
    <text evidence="8">The sequence shown here is derived from an EMBL/GenBank/DDBJ whole genome shotgun (WGS) entry which is preliminary data.</text>
</comment>
<dbReference type="NCBIfam" id="TIGR00427">
    <property type="entry name" value="NAAT family transporter"/>
    <property type="match status" value="1"/>
</dbReference>
<organism evidence="8 9">
    <name type="scientific">Limimaricola variabilis</name>
    <dbReference type="NCBI Taxonomy" id="1492771"/>
    <lineage>
        <taxon>Bacteria</taxon>
        <taxon>Pseudomonadati</taxon>
        <taxon>Pseudomonadota</taxon>
        <taxon>Alphaproteobacteria</taxon>
        <taxon>Rhodobacterales</taxon>
        <taxon>Paracoccaceae</taxon>
        <taxon>Limimaricola</taxon>
    </lineage>
</organism>
<feature type="transmembrane region" description="Helical" evidence="7">
    <location>
        <begin position="145"/>
        <end position="166"/>
    </location>
</feature>
<feature type="transmembrane region" description="Helical" evidence="7">
    <location>
        <begin position="42"/>
        <end position="61"/>
    </location>
</feature>
<evidence type="ECO:0000313" key="9">
    <source>
        <dbReference type="Proteomes" id="UP000576152"/>
    </source>
</evidence>
<evidence type="ECO:0000256" key="1">
    <source>
        <dbReference type="ARBA" id="ARBA00004651"/>
    </source>
</evidence>
<keyword evidence="6 7" id="KW-0472">Membrane</keyword>